<comment type="caution">
    <text evidence="1">The sequence shown here is derived from an EMBL/GenBank/DDBJ whole genome shotgun (WGS) entry which is preliminary data.</text>
</comment>
<accession>A0A644XSM2</accession>
<dbReference type="AlphaFoldDB" id="A0A644XSM2"/>
<dbReference type="EMBL" id="VSSQ01003040">
    <property type="protein sequence ID" value="MPM18738.1"/>
    <property type="molecule type" value="Genomic_DNA"/>
</dbReference>
<organism evidence="1">
    <name type="scientific">bioreactor metagenome</name>
    <dbReference type="NCBI Taxonomy" id="1076179"/>
    <lineage>
        <taxon>unclassified sequences</taxon>
        <taxon>metagenomes</taxon>
        <taxon>ecological metagenomes</taxon>
    </lineage>
</organism>
<protein>
    <submittedName>
        <fullName evidence="1">Uncharacterized protein</fullName>
    </submittedName>
</protein>
<proteinExistence type="predicted"/>
<evidence type="ECO:0000313" key="1">
    <source>
        <dbReference type="EMBL" id="MPM18738.1"/>
    </source>
</evidence>
<sequence>MAGFFDCLLSLPGGEEGERILNDSGQLLCGLYRPTLPENLCNGLRNAVGVRFVGVFRQHGGELSLVQLPQTLRGGDPGGGVQPKVQGTVVFKGEAPRRVVDLHGGDAQVRQDKVKENAGGYLIQLSKIHPANGENIRPEACGLQPGASLFGLDGVNVGGIQMPLPLKLLQHLSGMATVTQSRVEADLPRPDIQKIQNFLHHDGNVHPGGCFAALKHLFYVGVVFIRVQFLVFFPETPGMGALIAHAAPVFLLHNVNSLSGLRQLNFRRLLRCTPSRAAA</sequence>
<reference evidence="1" key="1">
    <citation type="submission" date="2019-08" db="EMBL/GenBank/DDBJ databases">
        <authorList>
            <person name="Kucharzyk K."/>
            <person name="Murdoch R.W."/>
            <person name="Higgins S."/>
            <person name="Loffler F."/>
        </authorList>
    </citation>
    <scope>NUCLEOTIDE SEQUENCE</scope>
</reference>
<gene>
    <name evidence="1" type="ORF">SDC9_65153</name>
</gene>
<name>A0A644XSM2_9ZZZZ</name>